<evidence type="ECO:0000256" key="3">
    <source>
        <dbReference type="SAM" id="MobiDB-lite"/>
    </source>
</evidence>
<comment type="function">
    <text evidence="2">Hydrolyzes RNA 2',3'-cyclic phosphodiester to an RNA 2'-phosphomonoester.</text>
</comment>
<feature type="compositionally biased region" description="Basic and acidic residues" evidence="3">
    <location>
        <begin position="146"/>
        <end position="160"/>
    </location>
</feature>
<dbReference type="PANTHER" id="PTHR35561:SF1">
    <property type="entry name" value="RNA 2',3'-CYCLIC PHOSPHODIESTERASE"/>
    <property type="match status" value="1"/>
</dbReference>
<dbReference type="OrthoDB" id="9787070at2"/>
<feature type="region of interest" description="Disordered" evidence="3">
    <location>
        <begin position="210"/>
        <end position="247"/>
    </location>
</feature>
<evidence type="ECO:0000313" key="6">
    <source>
        <dbReference type="Proteomes" id="UP000028058"/>
    </source>
</evidence>
<dbReference type="Gene3D" id="3.90.1140.10">
    <property type="entry name" value="Cyclic phosphodiesterase"/>
    <property type="match status" value="1"/>
</dbReference>
<organism evidence="5 6">
    <name type="scientific">Streptomyces xinghaiensis</name>
    <dbReference type="NCBI Taxonomy" id="1038928"/>
    <lineage>
        <taxon>Bacteria</taxon>
        <taxon>Bacillati</taxon>
        <taxon>Actinomycetota</taxon>
        <taxon>Actinomycetes</taxon>
        <taxon>Kitasatosporales</taxon>
        <taxon>Streptomycetaceae</taxon>
        <taxon>Streptomyces</taxon>
    </lineage>
</organism>
<sequence>MRLFAAVVPPMPVAGELAEVVAGLRELPGADRLRWTRRHGWHFTLAFYGEVAEEPLPDLHRRLARAAHRHRAYELSLAGGGRFGHRALWAGATGDVRAMARLAATAVAAGRRAGIPMKDEHPGFTPHLTLARGNARTRRSGRGGRGGHDGDDRDAGGGRDVDLRPYVEALADFAGRPWTVSELALIRSHPPAPGMPGAQPHYETVALWPLGRAETGSRPDREAAPGGPAPGAGAVPEPAPGAAEEQG</sequence>
<dbReference type="AlphaFoldDB" id="A0A3M8F072"/>
<comment type="catalytic activity">
    <reaction evidence="2">
        <text>a 3'-end 2',3'-cyclophospho-ribonucleotide-RNA + H2O = a 3'-end 2'-phospho-ribonucleotide-RNA + H(+)</text>
        <dbReference type="Rhea" id="RHEA:11828"/>
        <dbReference type="Rhea" id="RHEA-COMP:10464"/>
        <dbReference type="Rhea" id="RHEA-COMP:17353"/>
        <dbReference type="ChEBI" id="CHEBI:15377"/>
        <dbReference type="ChEBI" id="CHEBI:15378"/>
        <dbReference type="ChEBI" id="CHEBI:83064"/>
        <dbReference type="ChEBI" id="CHEBI:173113"/>
        <dbReference type="EC" id="3.1.4.58"/>
    </reaction>
</comment>
<evidence type="ECO:0000256" key="2">
    <source>
        <dbReference type="HAMAP-Rule" id="MF_01940"/>
    </source>
</evidence>
<dbReference type="InterPro" id="IPR004175">
    <property type="entry name" value="RNA_CPDase"/>
</dbReference>
<dbReference type="PANTHER" id="PTHR35561">
    <property type="entry name" value="RNA 2',3'-CYCLIC PHOSPHODIESTERASE"/>
    <property type="match status" value="1"/>
</dbReference>
<feature type="short sequence motif" description="HXTX 1" evidence="2">
    <location>
        <begin position="42"/>
        <end position="45"/>
    </location>
</feature>
<keyword evidence="1 2" id="KW-0378">Hydrolase</keyword>
<evidence type="ECO:0000256" key="1">
    <source>
        <dbReference type="ARBA" id="ARBA00022801"/>
    </source>
</evidence>
<accession>A0A3M8F072</accession>
<protein>
    <recommendedName>
        <fullName evidence="2">RNA 2',3'-cyclic phosphodiesterase</fullName>
        <shortName evidence="2">RNA 2',3'-CPDase</shortName>
        <ecNumber evidence="2">3.1.4.58</ecNumber>
    </recommendedName>
</protein>
<dbReference type="InterPro" id="IPR009097">
    <property type="entry name" value="Cyclic_Pdiesterase"/>
</dbReference>
<dbReference type="GO" id="GO:0008664">
    <property type="term" value="F:RNA 2',3'-cyclic 3'-phosphodiesterase activity"/>
    <property type="evidence" value="ECO:0007669"/>
    <property type="project" value="UniProtKB-EC"/>
</dbReference>
<gene>
    <name evidence="5" type="primary">thpR</name>
    <name evidence="5" type="ORF">SFRA_012670</name>
</gene>
<feature type="active site" description="Proton donor" evidence="2">
    <location>
        <position position="42"/>
    </location>
</feature>
<feature type="region of interest" description="Disordered" evidence="3">
    <location>
        <begin position="117"/>
        <end position="160"/>
    </location>
</feature>
<dbReference type="SUPFAM" id="SSF55144">
    <property type="entry name" value="LigT-like"/>
    <property type="match status" value="1"/>
</dbReference>
<evidence type="ECO:0000313" key="5">
    <source>
        <dbReference type="EMBL" id="RKM95878.1"/>
    </source>
</evidence>
<evidence type="ECO:0000259" key="4">
    <source>
        <dbReference type="Pfam" id="PF02834"/>
    </source>
</evidence>
<dbReference type="GO" id="GO:0004113">
    <property type="term" value="F:2',3'-cyclic-nucleotide 3'-phosphodiesterase activity"/>
    <property type="evidence" value="ECO:0007669"/>
    <property type="project" value="InterPro"/>
</dbReference>
<feature type="domain" description="Phosphoesterase HXTX" evidence="4">
    <location>
        <begin position="9"/>
        <end position="85"/>
    </location>
</feature>
<keyword evidence="6" id="KW-1185">Reference proteome</keyword>
<comment type="similarity">
    <text evidence="2">Belongs to the 2H phosphoesterase superfamily. ThpR family.</text>
</comment>
<dbReference type="Pfam" id="PF02834">
    <property type="entry name" value="LigT_PEase"/>
    <property type="match status" value="1"/>
</dbReference>
<comment type="caution">
    <text evidence="5">The sequence shown here is derived from an EMBL/GenBank/DDBJ whole genome shotgun (WGS) entry which is preliminary data.</text>
</comment>
<name>A0A3M8F072_9ACTN</name>
<feature type="short sequence motif" description="HXTX 2" evidence="2">
    <location>
        <begin position="127"/>
        <end position="130"/>
    </location>
</feature>
<reference evidence="5 6" key="1">
    <citation type="journal article" date="2014" name="Genome Announc.">
        <title>Draft Genome Sequence of Streptomyces fradiae ATCC 19609, a Strain Highly Sensitive to Antibiotics.</title>
        <authorList>
            <person name="Bekker O.B."/>
            <person name="Klimina K.M."/>
            <person name="Vatlin A.A."/>
            <person name="Zakharevich N.V."/>
            <person name="Kasianov A.S."/>
            <person name="Danilenko V.N."/>
        </authorList>
    </citation>
    <scope>NUCLEOTIDE SEQUENCE [LARGE SCALE GENOMIC DNA]</scope>
    <source>
        <strain evidence="5 6">ATCC 19609</strain>
    </source>
</reference>
<feature type="active site" description="Proton acceptor" evidence="2">
    <location>
        <position position="127"/>
    </location>
</feature>
<feature type="compositionally biased region" description="Low complexity" evidence="3">
    <location>
        <begin position="231"/>
        <end position="247"/>
    </location>
</feature>
<dbReference type="EMBL" id="JNAD02000005">
    <property type="protein sequence ID" value="RKM95878.1"/>
    <property type="molecule type" value="Genomic_DNA"/>
</dbReference>
<proteinExistence type="inferred from homology"/>
<dbReference type="InterPro" id="IPR014051">
    <property type="entry name" value="Phosphoesterase_HXTX"/>
</dbReference>
<dbReference type="NCBIfam" id="TIGR02258">
    <property type="entry name" value="2_5_ligase"/>
    <property type="match status" value="1"/>
</dbReference>
<dbReference type="Proteomes" id="UP000028058">
    <property type="component" value="Unassembled WGS sequence"/>
</dbReference>
<dbReference type="EC" id="3.1.4.58" evidence="2"/>
<dbReference type="HAMAP" id="MF_01940">
    <property type="entry name" value="RNA_CPDase"/>
    <property type="match status" value="1"/>
</dbReference>